<name>A0ABQ7SU93_PHRPL</name>
<dbReference type="Pfam" id="PF00094">
    <property type="entry name" value="VWD"/>
    <property type="match status" value="1"/>
</dbReference>
<dbReference type="InterPro" id="IPR001846">
    <property type="entry name" value="VWF_type-D"/>
</dbReference>
<proteinExistence type="predicted"/>
<dbReference type="PANTHER" id="PTHR11339:SF228">
    <property type="entry name" value="OTOGELIN"/>
    <property type="match status" value="1"/>
</dbReference>
<sequence length="140" mass="15996">MKRLTSHLYLAGSICNHGSFECTFYPCPSMCTTYGDRHYRTFDGLSFDYIGNCKVYLVKSTSVISFSIIVENANCFNTGIICRKYIFINIGKSFIIFDDDTGDPVSSNSVEENIYWYDYGFAYMASTKNKCILINLQRHA</sequence>
<evidence type="ECO:0000256" key="2">
    <source>
        <dbReference type="ARBA" id="ARBA00023180"/>
    </source>
</evidence>
<keyword evidence="1" id="KW-1015">Disulfide bond</keyword>
<evidence type="ECO:0000259" key="3">
    <source>
        <dbReference type="PROSITE" id="PS51233"/>
    </source>
</evidence>
<dbReference type="PANTHER" id="PTHR11339">
    <property type="entry name" value="EXTRACELLULAR MATRIX GLYCOPROTEIN RELATED"/>
    <property type="match status" value="1"/>
</dbReference>
<organism evidence="4 5">
    <name type="scientific">Phrynosoma platyrhinos</name>
    <name type="common">Desert horned lizard</name>
    <dbReference type="NCBI Taxonomy" id="52577"/>
    <lineage>
        <taxon>Eukaryota</taxon>
        <taxon>Metazoa</taxon>
        <taxon>Chordata</taxon>
        <taxon>Craniata</taxon>
        <taxon>Vertebrata</taxon>
        <taxon>Euteleostomi</taxon>
        <taxon>Lepidosauria</taxon>
        <taxon>Squamata</taxon>
        <taxon>Bifurcata</taxon>
        <taxon>Unidentata</taxon>
        <taxon>Episquamata</taxon>
        <taxon>Toxicofera</taxon>
        <taxon>Iguania</taxon>
        <taxon>Phrynosomatidae</taxon>
        <taxon>Phrynosomatinae</taxon>
        <taxon>Phrynosoma</taxon>
    </lineage>
</organism>
<evidence type="ECO:0000313" key="5">
    <source>
        <dbReference type="Proteomes" id="UP000826234"/>
    </source>
</evidence>
<evidence type="ECO:0000313" key="4">
    <source>
        <dbReference type="EMBL" id="KAH0620934.1"/>
    </source>
</evidence>
<accession>A0ABQ7SU93</accession>
<keyword evidence="5" id="KW-1185">Reference proteome</keyword>
<evidence type="ECO:0000256" key="1">
    <source>
        <dbReference type="ARBA" id="ARBA00023157"/>
    </source>
</evidence>
<keyword evidence="2" id="KW-0325">Glycoprotein</keyword>
<dbReference type="Proteomes" id="UP000826234">
    <property type="component" value="Unassembled WGS sequence"/>
</dbReference>
<comment type="caution">
    <text evidence="4">The sequence shown here is derived from an EMBL/GenBank/DDBJ whole genome shotgun (WGS) entry which is preliminary data.</text>
</comment>
<dbReference type="EMBL" id="JAIPUX010003289">
    <property type="protein sequence ID" value="KAH0620934.1"/>
    <property type="molecule type" value="Genomic_DNA"/>
</dbReference>
<gene>
    <name evidence="4" type="ORF">JD844_021850</name>
</gene>
<reference evidence="4 5" key="1">
    <citation type="journal article" date="2022" name="Gigascience">
        <title>A chromosome-level genome assembly and annotation of the desert horned lizard, Phrynosoma platyrhinos, provides insight into chromosomal rearrangements among reptiles.</title>
        <authorList>
            <person name="Koochekian N."/>
            <person name="Ascanio A."/>
            <person name="Farleigh K."/>
            <person name="Card D.C."/>
            <person name="Schield D.R."/>
            <person name="Castoe T.A."/>
            <person name="Jezkova T."/>
        </authorList>
    </citation>
    <scope>NUCLEOTIDE SEQUENCE [LARGE SCALE GENOMIC DNA]</scope>
    <source>
        <strain evidence="4">NK-2021</strain>
    </source>
</reference>
<protein>
    <recommendedName>
        <fullName evidence="3">VWFD domain-containing protein</fullName>
    </recommendedName>
</protein>
<dbReference type="PROSITE" id="PS51233">
    <property type="entry name" value="VWFD"/>
    <property type="match status" value="1"/>
</dbReference>
<feature type="domain" description="VWFD" evidence="3">
    <location>
        <begin position="29"/>
        <end position="140"/>
    </location>
</feature>
<dbReference type="InterPro" id="IPR050780">
    <property type="entry name" value="Mucin_vWF_Thrombospondin_sf"/>
</dbReference>